<dbReference type="PANTHER" id="PTHR34582:SF6">
    <property type="entry name" value="UPF0702 TRANSMEMBRANE PROTEIN YCAP"/>
    <property type="match status" value="1"/>
</dbReference>
<reference evidence="9 10" key="1">
    <citation type="submission" date="2016-07" db="EMBL/GenBank/DDBJ databases">
        <title>Genomic analysis of zinc-resistant bacterium Mucilaginibacter pedocola TBZ30.</title>
        <authorList>
            <person name="Huang J."/>
            <person name="Tang J."/>
        </authorList>
    </citation>
    <scope>NUCLEOTIDE SEQUENCE [LARGE SCALE GENOMIC DNA]</scope>
    <source>
        <strain evidence="9 10">TBZ30</strain>
    </source>
</reference>
<keyword evidence="10" id="KW-1185">Reference proteome</keyword>
<dbReference type="EMBL" id="MBTF01000001">
    <property type="protein sequence ID" value="OOQ61506.1"/>
    <property type="molecule type" value="Genomic_DNA"/>
</dbReference>
<keyword evidence="3" id="KW-1003">Cell membrane</keyword>
<dbReference type="Proteomes" id="UP000189739">
    <property type="component" value="Unassembled WGS sequence"/>
</dbReference>
<protein>
    <recommendedName>
        <fullName evidence="8">YetF C-terminal domain-containing protein</fullName>
    </recommendedName>
</protein>
<dbReference type="OrthoDB" id="6538282at2"/>
<name>A0A1S9PKL6_9SPHI</name>
<accession>A0A1S9PKL6</accession>
<evidence type="ECO:0000256" key="3">
    <source>
        <dbReference type="ARBA" id="ARBA00022475"/>
    </source>
</evidence>
<dbReference type="AlphaFoldDB" id="A0A1S9PKL6"/>
<feature type="transmembrane region" description="Helical" evidence="7">
    <location>
        <begin position="48"/>
        <end position="67"/>
    </location>
</feature>
<evidence type="ECO:0000256" key="2">
    <source>
        <dbReference type="ARBA" id="ARBA00006448"/>
    </source>
</evidence>
<comment type="similarity">
    <text evidence="2">Belongs to the UPF0702 family.</text>
</comment>
<dbReference type="InterPro" id="IPR023090">
    <property type="entry name" value="UPF0702_alpha/beta_dom_sf"/>
</dbReference>
<dbReference type="RefSeq" id="WP_078345674.1">
    <property type="nucleotide sequence ID" value="NZ_MBTF01000001.1"/>
</dbReference>
<feature type="transmembrane region" description="Helical" evidence="7">
    <location>
        <begin position="15"/>
        <end position="36"/>
    </location>
</feature>
<feature type="domain" description="YetF C-terminal" evidence="8">
    <location>
        <begin position="96"/>
        <end position="165"/>
    </location>
</feature>
<evidence type="ECO:0000256" key="5">
    <source>
        <dbReference type="ARBA" id="ARBA00022989"/>
    </source>
</evidence>
<dbReference type="PANTHER" id="PTHR34582">
    <property type="entry name" value="UPF0702 TRANSMEMBRANE PROTEIN YCAP"/>
    <property type="match status" value="1"/>
</dbReference>
<keyword evidence="4 7" id="KW-0812">Transmembrane</keyword>
<dbReference type="InterPro" id="IPR007353">
    <property type="entry name" value="DUF421"/>
</dbReference>
<comment type="subcellular location">
    <subcellularLocation>
        <location evidence="1">Cell membrane</location>
        <topology evidence="1">Multi-pass membrane protein</topology>
    </subcellularLocation>
</comment>
<proteinExistence type="inferred from homology"/>
<keyword evidence="6 7" id="KW-0472">Membrane</keyword>
<evidence type="ECO:0000259" key="8">
    <source>
        <dbReference type="Pfam" id="PF04239"/>
    </source>
</evidence>
<gene>
    <name evidence="9" type="ORF">BC343_00030</name>
</gene>
<evidence type="ECO:0000256" key="7">
    <source>
        <dbReference type="SAM" id="Phobius"/>
    </source>
</evidence>
<comment type="caution">
    <text evidence="9">The sequence shown here is derived from an EMBL/GenBank/DDBJ whole genome shotgun (WGS) entry which is preliminary data.</text>
</comment>
<evidence type="ECO:0000256" key="1">
    <source>
        <dbReference type="ARBA" id="ARBA00004651"/>
    </source>
</evidence>
<dbReference type="Pfam" id="PF04239">
    <property type="entry name" value="DUF421"/>
    <property type="match status" value="1"/>
</dbReference>
<dbReference type="GO" id="GO:0005886">
    <property type="term" value="C:plasma membrane"/>
    <property type="evidence" value="ECO:0007669"/>
    <property type="project" value="UniProtKB-SubCell"/>
</dbReference>
<evidence type="ECO:0000256" key="4">
    <source>
        <dbReference type="ARBA" id="ARBA00022692"/>
    </source>
</evidence>
<dbReference type="STRING" id="1792845.BC343_00030"/>
<dbReference type="Gene3D" id="3.30.240.20">
    <property type="entry name" value="bsu07140 like domains"/>
    <property type="match status" value="1"/>
</dbReference>
<sequence>MRIKWSDIFISGQDLAYGVEILVRTLVMFTFVLVFLRMSGKKGVRQLSIFEVAVIIALGSAAGDPMFTKDVAILPSLLVFAVILAIYRIITYFASRSEKIETILEGKPMYIIEEGMFTLKKEGDNTFAKDEFFSEMRAQSIEHLGQVKTALLETNGQVSFYYYSDDEVRPGLPILPKSYEKKSRNISGKNNYACTFCGNVALLAEPSECSRCHHDEWAKAIDSKRIT</sequence>
<organism evidence="9 10">
    <name type="scientific">Mucilaginibacter pedocola</name>
    <dbReference type="NCBI Taxonomy" id="1792845"/>
    <lineage>
        <taxon>Bacteria</taxon>
        <taxon>Pseudomonadati</taxon>
        <taxon>Bacteroidota</taxon>
        <taxon>Sphingobacteriia</taxon>
        <taxon>Sphingobacteriales</taxon>
        <taxon>Sphingobacteriaceae</taxon>
        <taxon>Mucilaginibacter</taxon>
    </lineage>
</organism>
<evidence type="ECO:0000313" key="9">
    <source>
        <dbReference type="EMBL" id="OOQ61506.1"/>
    </source>
</evidence>
<evidence type="ECO:0000313" key="10">
    <source>
        <dbReference type="Proteomes" id="UP000189739"/>
    </source>
</evidence>
<evidence type="ECO:0000256" key="6">
    <source>
        <dbReference type="ARBA" id="ARBA00023136"/>
    </source>
</evidence>
<keyword evidence="5 7" id="KW-1133">Transmembrane helix</keyword>
<feature type="transmembrane region" description="Helical" evidence="7">
    <location>
        <begin position="73"/>
        <end position="90"/>
    </location>
</feature>